<evidence type="ECO:0000313" key="7">
    <source>
        <dbReference type="EMBL" id="KAI5344746.1"/>
    </source>
</evidence>
<proteinExistence type="predicted"/>
<keyword evidence="5" id="KW-0472">Membrane</keyword>
<gene>
    <name evidence="7" type="ORF">L3X38_012623</name>
</gene>
<evidence type="ECO:0000256" key="4">
    <source>
        <dbReference type="ARBA" id="ARBA00022737"/>
    </source>
</evidence>
<evidence type="ECO:0000256" key="5">
    <source>
        <dbReference type="ARBA" id="ARBA00023136"/>
    </source>
</evidence>
<dbReference type="Pfam" id="PF13855">
    <property type="entry name" value="LRR_8"/>
    <property type="match status" value="1"/>
</dbReference>
<keyword evidence="2" id="KW-0433">Leucine-rich repeat</keyword>
<sequence>MWETKVFCGNFISKTTASATPIPPEVSRLRRLKYLVSSKNSLGGEIPSNLSGSSQLLGIDLGYNLLAGSISEELGTLSKLRVIAIQRTTLQELFWYGSSLDLQSLFFERLLNENGELSILCNLTNATRLQILEIYKNNFGGTLPQCTANFSSSLVWLAAHGNAISGSIPNGIGNLVSLESPWLSKYKLSGHIPLEIGKLPKLYQLVLEKNSLSGNIPSLFANLSRLTNLYLDYNNLEGNIPSSLAECHNLVILSLGANNLSGIISPEFILSSSSYAVLYLSQNHVTGFFPKEVGTSINLEHLDVSDNMFLR</sequence>
<keyword evidence="3" id="KW-0732">Signal</keyword>
<dbReference type="SUPFAM" id="SSF52047">
    <property type="entry name" value="RNI-like"/>
    <property type="match status" value="1"/>
</dbReference>
<dbReference type="AlphaFoldDB" id="A0AAD4WM48"/>
<dbReference type="InterPro" id="IPR001611">
    <property type="entry name" value="Leu-rich_rpt"/>
</dbReference>
<comment type="subcellular location">
    <subcellularLocation>
        <location evidence="1">Membrane</location>
    </subcellularLocation>
</comment>
<name>A0AAD4WM48_PRUDU</name>
<dbReference type="InterPro" id="IPR053211">
    <property type="entry name" value="DNA_repair-toleration"/>
</dbReference>
<dbReference type="GO" id="GO:0016020">
    <property type="term" value="C:membrane"/>
    <property type="evidence" value="ECO:0007669"/>
    <property type="project" value="UniProtKB-SubCell"/>
</dbReference>
<reference evidence="7 8" key="1">
    <citation type="journal article" date="2022" name="G3 (Bethesda)">
        <title>Whole-genome sequence and methylome profiling of the almond [Prunus dulcis (Mill.) D.A. Webb] cultivar 'Nonpareil'.</title>
        <authorList>
            <person name="D'Amico-Willman K.M."/>
            <person name="Ouma W.Z."/>
            <person name="Meulia T."/>
            <person name="Sideli G.M."/>
            <person name="Gradziel T.M."/>
            <person name="Fresnedo-Ramirez J."/>
        </authorList>
    </citation>
    <scope>NUCLEOTIDE SEQUENCE [LARGE SCALE GENOMIC DNA]</scope>
    <source>
        <strain evidence="7">Clone GOH B32 T37-40</strain>
    </source>
</reference>
<keyword evidence="8" id="KW-1185">Reference proteome</keyword>
<keyword evidence="6" id="KW-0325">Glycoprotein</keyword>
<evidence type="ECO:0000256" key="6">
    <source>
        <dbReference type="ARBA" id="ARBA00023180"/>
    </source>
</evidence>
<dbReference type="FunFam" id="3.80.10.10:FF:000041">
    <property type="entry name" value="LRR receptor-like serine/threonine-protein kinase ERECTA"/>
    <property type="match status" value="2"/>
</dbReference>
<evidence type="ECO:0000256" key="1">
    <source>
        <dbReference type="ARBA" id="ARBA00004370"/>
    </source>
</evidence>
<dbReference type="EMBL" id="JAJFAZ020000002">
    <property type="protein sequence ID" value="KAI5344746.1"/>
    <property type="molecule type" value="Genomic_DNA"/>
</dbReference>
<keyword evidence="4" id="KW-0677">Repeat</keyword>
<dbReference type="Gene3D" id="3.80.10.10">
    <property type="entry name" value="Ribonuclease Inhibitor"/>
    <property type="match status" value="1"/>
</dbReference>
<evidence type="ECO:0000256" key="2">
    <source>
        <dbReference type="ARBA" id="ARBA00022614"/>
    </source>
</evidence>
<comment type="caution">
    <text evidence="7">The sequence shown here is derived from an EMBL/GenBank/DDBJ whole genome shotgun (WGS) entry which is preliminary data.</text>
</comment>
<evidence type="ECO:0000256" key="3">
    <source>
        <dbReference type="ARBA" id="ARBA00022729"/>
    </source>
</evidence>
<accession>A0AAD4WM48</accession>
<dbReference type="PANTHER" id="PTHR48060">
    <property type="entry name" value="DNA DAMAGE-REPAIR/TOLERATION PROTEIN DRT100"/>
    <property type="match status" value="1"/>
</dbReference>
<dbReference type="InterPro" id="IPR032675">
    <property type="entry name" value="LRR_dom_sf"/>
</dbReference>
<protein>
    <submittedName>
        <fullName evidence="7">Uncharacterized protein</fullName>
    </submittedName>
</protein>
<dbReference type="Proteomes" id="UP001054821">
    <property type="component" value="Chromosome 2"/>
</dbReference>
<dbReference type="PANTHER" id="PTHR48060:SF21">
    <property type="entry name" value="L DOMAIN-LIKE PROTEIN"/>
    <property type="match status" value="1"/>
</dbReference>
<organism evidence="7 8">
    <name type="scientific">Prunus dulcis</name>
    <name type="common">Almond</name>
    <name type="synonym">Amygdalus dulcis</name>
    <dbReference type="NCBI Taxonomy" id="3755"/>
    <lineage>
        <taxon>Eukaryota</taxon>
        <taxon>Viridiplantae</taxon>
        <taxon>Streptophyta</taxon>
        <taxon>Embryophyta</taxon>
        <taxon>Tracheophyta</taxon>
        <taxon>Spermatophyta</taxon>
        <taxon>Magnoliopsida</taxon>
        <taxon>eudicotyledons</taxon>
        <taxon>Gunneridae</taxon>
        <taxon>Pentapetalae</taxon>
        <taxon>rosids</taxon>
        <taxon>fabids</taxon>
        <taxon>Rosales</taxon>
        <taxon>Rosaceae</taxon>
        <taxon>Amygdaloideae</taxon>
        <taxon>Amygdaleae</taxon>
        <taxon>Prunus</taxon>
    </lineage>
</organism>
<evidence type="ECO:0000313" key="8">
    <source>
        <dbReference type="Proteomes" id="UP001054821"/>
    </source>
</evidence>